<dbReference type="PROSITE" id="PS50293">
    <property type="entry name" value="TPR_REGION"/>
    <property type="match status" value="1"/>
</dbReference>
<dbReference type="Pfam" id="PF13369">
    <property type="entry name" value="Transglut_core2"/>
    <property type="match status" value="1"/>
</dbReference>
<evidence type="ECO:0000259" key="4">
    <source>
        <dbReference type="Pfam" id="PF13369"/>
    </source>
</evidence>
<dbReference type="InterPro" id="IPR019734">
    <property type="entry name" value="TPR_rpt"/>
</dbReference>
<sequence>MTQALWSISKDWDGTVDKNRFHQSLQQLTSAVEARLGNSPSPQKTIQTLREVIHKDYGYQFTDQVDPQGIPVNPAELFLHGLLKSKRGYCMNLSLLYLIVGDRLDLPLHGVALPNHFFVRYDDGTFRANIEATQGGQSFDDSFYRDRFLGASANNPFFMKNLTKKQTLGAYLNNVGMVMYRNKRTPDALFYLEQSIALNPKALDVRNNLANIYSEQKDFNRSIELYHKALETDPNNWQTYFNLGIALSEAKRDKEAIEAFRQVAQINPGHAPSHNVLARLYMEKGKWSSALIHLKTLIQLEPQNPGHRLRVAHAYLQMDQARVALNFLQETQRVFPLTLDVNELIAEAHYRLKEYKSAGTQLEHIIEKSPGTQHAYIQLGWIHYLQNNIEDAIQRTQKGLEAGKDPSMKSLGEMNLGLFHLVKGDAEEAERWYQKALSQKNDALLSAMAEDLSEAQNRFPENAETSFFIGWVLMESGKPGEAIPHLKRFLERKPTGRLANRAHSFLKEAEKAGPSRNAKAPEGMILIPEGFFIMGSNHHGEDERPEHKVFVDAFFMDETEATNKDFAAFLNTVSDPKDRKKFFKAQKFSTIISDGSRYWPVAGAEEYPANSVTWFGAKAYCEWKEKRIPTEAEWEKAARGPDGLIFPWGNEPPTHDRARYFQTWTQEQGFRTLMPVKSMPEGKSPYGLYHMLGNVKEWVDDWFDREYYKQESHKVNPVSPLGGEFKVLKGGSWRDLKSVLYSSFRNNSFPGSGLDDYGVRCAKSADGKLAPGRLAMLEPLQ</sequence>
<proteinExistence type="inferred from homology"/>
<evidence type="ECO:0000256" key="1">
    <source>
        <dbReference type="ARBA" id="ARBA00007100"/>
    </source>
</evidence>
<organism evidence="5 6">
    <name type="scientific">Candidatus Nitronauta litoralis</name>
    <dbReference type="NCBI Taxonomy" id="2705533"/>
    <lineage>
        <taxon>Bacteria</taxon>
        <taxon>Pseudomonadati</taxon>
        <taxon>Nitrospinota/Tectimicrobiota group</taxon>
        <taxon>Nitrospinota</taxon>
        <taxon>Nitrospinia</taxon>
        <taxon>Nitrospinales</taxon>
        <taxon>Nitrospinaceae</taxon>
        <taxon>Candidatus Nitronauta</taxon>
    </lineage>
</organism>
<name>A0A7T0BTB4_9BACT</name>
<dbReference type="SUPFAM" id="SSF48452">
    <property type="entry name" value="TPR-like"/>
    <property type="match status" value="1"/>
</dbReference>
<feature type="domain" description="Sulfatase-modifying factor enzyme-like" evidence="3">
    <location>
        <begin position="522"/>
        <end position="763"/>
    </location>
</feature>
<dbReference type="EMBL" id="CP048685">
    <property type="protein sequence ID" value="QPJ60624.1"/>
    <property type="molecule type" value="Genomic_DNA"/>
</dbReference>
<dbReference type="InterPro" id="IPR011990">
    <property type="entry name" value="TPR-like_helical_dom_sf"/>
</dbReference>
<dbReference type="SMART" id="SM00671">
    <property type="entry name" value="SEL1"/>
    <property type="match status" value="3"/>
</dbReference>
<dbReference type="AlphaFoldDB" id="A0A7T0BTB4"/>
<gene>
    <name evidence="5" type="ORF">G3M70_01470</name>
</gene>
<evidence type="ECO:0000313" key="6">
    <source>
        <dbReference type="Proteomes" id="UP000594688"/>
    </source>
</evidence>
<dbReference type="InterPro" id="IPR051043">
    <property type="entry name" value="Sulfatase_Mod_Factor_Kinase"/>
</dbReference>
<comment type="similarity">
    <text evidence="1">Belongs to the UPF0162 family.</text>
</comment>
<reference evidence="5 6" key="1">
    <citation type="submission" date="2020-02" db="EMBL/GenBank/DDBJ databases">
        <title>Genomic and physiological characterization of two novel Nitrospinaceae genera.</title>
        <authorList>
            <person name="Mueller A.J."/>
            <person name="Jung M.-Y."/>
            <person name="Strachan C.R."/>
            <person name="Herbold C.W."/>
            <person name="Kirkegaard R.H."/>
            <person name="Daims H."/>
        </authorList>
    </citation>
    <scope>NUCLEOTIDE SEQUENCE [LARGE SCALE GENOMIC DNA]</scope>
    <source>
        <strain evidence="5">EB</strain>
    </source>
</reference>
<keyword evidence="2" id="KW-0802">TPR repeat</keyword>
<dbReference type="GO" id="GO:0120147">
    <property type="term" value="F:formylglycine-generating oxidase activity"/>
    <property type="evidence" value="ECO:0007669"/>
    <property type="project" value="TreeGrafter"/>
</dbReference>
<dbReference type="PANTHER" id="PTHR23150">
    <property type="entry name" value="SULFATASE MODIFYING FACTOR 1, 2"/>
    <property type="match status" value="1"/>
</dbReference>
<dbReference type="Pfam" id="PF14559">
    <property type="entry name" value="TPR_19"/>
    <property type="match status" value="1"/>
</dbReference>
<dbReference type="SMART" id="SM00028">
    <property type="entry name" value="TPR"/>
    <property type="match status" value="7"/>
</dbReference>
<protein>
    <submittedName>
        <fullName evidence="5">SUMF1/EgtB/PvdO family nonheme iron enzyme</fullName>
    </submittedName>
</protein>
<evidence type="ECO:0000256" key="2">
    <source>
        <dbReference type="PROSITE-ProRule" id="PRU00339"/>
    </source>
</evidence>
<dbReference type="Pfam" id="PF03781">
    <property type="entry name" value="FGE-sulfatase"/>
    <property type="match status" value="1"/>
</dbReference>
<dbReference type="InterPro" id="IPR016187">
    <property type="entry name" value="CTDL_fold"/>
</dbReference>
<dbReference type="Gene3D" id="3.90.1580.10">
    <property type="entry name" value="paralog of FGE (formylglycine-generating enzyme)"/>
    <property type="match status" value="1"/>
</dbReference>
<accession>A0A7T0BTB4</accession>
<dbReference type="Proteomes" id="UP000594688">
    <property type="component" value="Chromosome"/>
</dbReference>
<dbReference type="PANTHER" id="PTHR23150:SF19">
    <property type="entry name" value="FORMYLGLYCINE-GENERATING ENZYME"/>
    <property type="match status" value="1"/>
</dbReference>
<feature type="repeat" description="TPR" evidence="2">
    <location>
        <begin position="203"/>
        <end position="236"/>
    </location>
</feature>
<feature type="repeat" description="TPR" evidence="2">
    <location>
        <begin position="271"/>
        <end position="304"/>
    </location>
</feature>
<dbReference type="Gene3D" id="1.25.40.10">
    <property type="entry name" value="Tetratricopeptide repeat domain"/>
    <property type="match status" value="1"/>
</dbReference>
<dbReference type="InterPro" id="IPR006597">
    <property type="entry name" value="Sel1-like"/>
</dbReference>
<dbReference type="KEGG" id="nli:G3M70_01470"/>
<dbReference type="InterPro" id="IPR042095">
    <property type="entry name" value="SUMF_sf"/>
</dbReference>
<evidence type="ECO:0000259" key="3">
    <source>
        <dbReference type="Pfam" id="PF03781"/>
    </source>
</evidence>
<dbReference type="SUPFAM" id="SSF56436">
    <property type="entry name" value="C-type lectin-like"/>
    <property type="match status" value="1"/>
</dbReference>
<feature type="repeat" description="TPR" evidence="2">
    <location>
        <begin position="237"/>
        <end position="270"/>
    </location>
</feature>
<dbReference type="PROSITE" id="PS50005">
    <property type="entry name" value="TPR"/>
    <property type="match status" value="3"/>
</dbReference>
<feature type="domain" description="Protein SirB1 N-terminal" evidence="4">
    <location>
        <begin position="21"/>
        <end position="148"/>
    </location>
</feature>
<evidence type="ECO:0000313" key="5">
    <source>
        <dbReference type="EMBL" id="QPJ60624.1"/>
    </source>
</evidence>
<dbReference type="InterPro" id="IPR005532">
    <property type="entry name" value="SUMF_dom"/>
</dbReference>
<dbReference type="InterPro" id="IPR032698">
    <property type="entry name" value="SirB1_N"/>
</dbReference>